<dbReference type="InterPro" id="IPR004612">
    <property type="entry name" value="Resolv_RecU"/>
</dbReference>
<evidence type="ECO:0000256" key="2">
    <source>
        <dbReference type="ARBA" id="ARBA00022490"/>
    </source>
</evidence>
<dbReference type="Gene3D" id="3.40.1350.10">
    <property type="match status" value="1"/>
</dbReference>
<feature type="binding site" evidence="13">
    <location>
        <position position="66"/>
    </location>
    <ligand>
        <name>Mg(2+)</name>
        <dbReference type="ChEBI" id="CHEBI:18420"/>
    </ligand>
</feature>
<sequence>MILHKNRGMFLETILNLTCNFYIKNNIAYIEKKNVELKNNENKKLAKGKSTVDYWGCLKGMFIAFEAKSTHGSRIEKSNFKIHQLEFLLKIKKSGGIAFYVLYFFVENKFLIVEPEIVENFMIEDISISYLNIKKYSKEVELTFPGILDFIPLISY</sequence>
<evidence type="ECO:0000256" key="9">
    <source>
        <dbReference type="ARBA" id="ARBA00023172"/>
    </source>
</evidence>
<keyword evidence="9 13" id="KW-0233">DNA recombination</keyword>
<dbReference type="InterPro" id="IPR011856">
    <property type="entry name" value="tRNA_endonuc-like_dom_sf"/>
</dbReference>
<dbReference type="GO" id="GO:0003676">
    <property type="term" value="F:nucleic acid binding"/>
    <property type="evidence" value="ECO:0007669"/>
    <property type="project" value="InterPro"/>
</dbReference>
<dbReference type="HAMAP" id="MF_00130">
    <property type="entry name" value="RecU"/>
    <property type="match status" value="1"/>
</dbReference>
<dbReference type="GO" id="GO:0005737">
    <property type="term" value="C:cytoplasm"/>
    <property type="evidence" value="ECO:0007669"/>
    <property type="project" value="UniProtKB-SubCell"/>
</dbReference>
<keyword evidence="8 13" id="KW-0460">Magnesium</keyword>
<name>A0A9Q3QEI2_9BACT</name>
<feature type="binding site" evidence="13">
    <location>
        <position position="53"/>
    </location>
    <ligand>
        <name>Mg(2+)</name>
        <dbReference type="ChEBI" id="CHEBI:18420"/>
    </ligand>
</feature>
<keyword evidence="6 13" id="KW-0227">DNA damage</keyword>
<comment type="similarity">
    <text evidence="11 13">Belongs to the RecU family.</text>
</comment>
<evidence type="ECO:0000256" key="3">
    <source>
        <dbReference type="ARBA" id="ARBA00022722"/>
    </source>
</evidence>
<organism evidence="14 15">
    <name type="scientific">Mycoplasmopsis anatis</name>
    <dbReference type="NCBI Taxonomy" id="171279"/>
    <lineage>
        <taxon>Bacteria</taxon>
        <taxon>Bacillati</taxon>
        <taxon>Mycoplasmatota</taxon>
        <taxon>Mycoplasmoidales</taxon>
        <taxon>Metamycoplasmataceae</taxon>
        <taxon>Mycoplasmopsis</taxon>
    </lineage>
</organism>
<dbReference type="GO" id="GO:0000287">
    <property type="term" value="F:magnesium ion binding"/>
    <property type="evidence" value="ECO:0007669"/>
    <property type="project" value="UniProtKB-UniRule"/>
</dbReference>
<feature type="binding site" evidence="13">
    <location>
        <position position="51"/>
    </location>
    <ligand>
        <name>Mg(2+)</name>
        <dbReference type="ChEBI" id="CHEBI:18420"/>
    </ligand>
</feature>
<dbReference type="GO" id="GO:0007059">
    <property type="term" value="P:chromosome segregation"/>
    <property type="evidence" value="ECO:0007669"/>
    <property type="project" value="UniProtKB-UniRule"/>
</dbReference>
<keyword evidence="3 13" id="KW-0540">Nuclease</keyword>
<protein>
    <recommendedName>
        <fullName evidence="12 13">Holliday junction resolvase RecU</fullName>
        <ecNumber evidence="13">3.1.21.10</ecNumber>
    </recommendedName>
    <alternativeName>
        <fullName evidence="13">Recombination protein U homolog</fullName>
    </alternativeName>
</protein>
<feature type="binding site" evidence="13">
    <location>
        <position position="84"/>
    </location>
    <ligand>
        <name>Mg(2+)</name>
        <dbReference type="ChEBI" id="CHEBI:18420"/>
    </ligand>
</feature>
<keyword evidence="5 13" id="KW-0255">Endonuclease</keyword>
<evidence type="ECO:0000256" key="6">
    <source>
        <dbReference type="ARBA" id="ARBA00022763"/>
    </source>
</evidence>
<evidence type="ECO:0000313" key="15">
    <source>
        <dbReference type="Proteomes" id="UP000746160"/>
    </source>
</evidence>
<evidence type="ECO:0000256" key="12">
    <source>
        <dbReference type="ARBA" id="ARBA00029523"/>
    </source>
</evidence>
<dbReference type="SUPFAM" id="SSF52980">
    <property type="entry name" value="Restriction endonuclease-like"/>
    <property type="match status" value="1"/>
</dbReference>
<evidence type="ECO:0000256" key="10">
    <source>
        <dbReference type="ARBA" id="ARBA00023204"/>
    </source>
</evidence>
<dbReference type="GO" id="GO:0006310">
    <property type="term" value="P:DNA recombination"/>
    <property type="evidence" value="ECO:0007669"/>
    <property type="project" value="UniProtKB-UniRule"/>
</dbReference>
<gene>
    <name evidence="13" type="primary">recU</name>
    <name evidence="14" type="ORF">MADP07_00743</name>
</gene>
<keyword evidence="7 13" id="KW-0378">Hydrolase</keyword>
<keyword evidence="10 13" id="KW-0234">DNA repair</keyword>
<dbReference type="GO" id="GO:0006281">
    <property type="term" value="P:DNA repair"/>
    <property type="evidence" value="ECO:0007669"/>
    <property type="project" value="UniProtKB-UniRule"/>
</dbReference>
<dbReference type="EC" id="3.1.21.10" evidence="13"/>
<dbReference type="NCBIfam" id="NF002581">
    <property type="entry name" value="PRK02234.1-2"/>
    <property type="match status" value="1"/>
</dbReference>
<proteinExistence type="inferred from homology"/>
<evidence type="ECO:0000256" key="11">
    <source>
        <dbReference type="ARBA" id="ARBA00023447"/>
    </source>
</evidence>
<dbReference type="EMBL" id="JABZFG010000018">
    <property type="protein sequence ID" value="MBW0602999.1"/>
    <property type="molecule type" value="Genomic_DNA"/>
</dbReference>
<dbReference type="InterPro" id="IPR011335">
    <property type="entry name" value="Restrct_endonuc-II-like"/>
</dbReference>
<accession>A0A9Q3QEI2</accession>
<comment type="catalytic activity">
    <reaction evidence="13">
        <text>Endonucleolytic cleavage at a junction such as a reciprocal single-stranded crossover between two homologous DNA duplexes (Holliday junction).</text>
        <dbReference type="EC" id="3.1.21.10"/>
    </reaction>
</comment>
<evidence type="ECO:0000256" key="8">
    <source>
        <dbReference type="ARBA" id="ARBA00022842"/>
    </source>
</evidence>
<evidence type="ECO:0000256" key="5">
    <source>
        <dbReference type="ARBA" id="ARBA00022759"/>
    </source>
</evidence>
<feature type="site" description="Transition state stabilizer" evidence="13">
    <location>
        <position position="68"/>
    </location>
</feature>
<evidence type="ECO:0000256" key="13">
    <source>
        <dbReference type="HAMAP-Rule" id="MF_00130"/>
    </source>
</evidence>
<comment type="caution">
    <text evidence="14">The sequence shown here is derived from an EMBL/GenBank/DDBJ whole genome shotgun (WGS) entry which is preliminary data.</text>
</comment>
<reference evidence="14" key="1">
    <citation type="journal article" date="2021" name="Genes Genomics">
        <title>Comparative genomic analysis of Mycoplasma anatis strains.</title>
        <authorList>
            <person name="Zhou Q."/>
            <person name="Mai K."/>
            <person name="Yang D."/>
            <person name="Liu J."/>
            <person name="Yan Z."/>
            <person name="Luo C."/>
            <person name="Tan Y."/>
            <person name="Cao S."/>
            <person name="Zhou Q."/>
            <person name="Chen L."/>
            <person name="Chen F."/>
        </authorList>
    </citation>
    <scope>NUCLEOTIDE SEQUENCE</scope>
    <source>
        <strain evidence="14">DP07</strain>
    </source>
</reference>
<evidence type="ECO:0000313" key="14">
    <source>
        <dbReference type="EMBL" id="MBW0602999.1"/>
    </source>
</evidence>
<evidence type="ECO:0000256" key="7">
    <source>
        <dbReference type="ARBA" id="ARBA00022801"/>
    </source>
</evidence>
<evidence type="ECO:0000256" key="1">
    <source>
        <dbReference type="ARBA" id="ARBA00004496"/>
    </source>
</evidence>
<dbReference type="GO" id="GO:0008821">
    <property type="term" value="F:crossover junction DNA endonuclease activity"/>
    <property type="evidence" value="ECO:0007669"/>
    <property type="project" value="UniProtKB-EC"/>
</dbReference>
<dbReference type="Proteomes" id="UP000746160">
    <property type="component" value="Unassembled WGS sequence"/>
</dbReference>
<keyword evidence="4 13" id="KW-0479">Metal-binding</keyword>
<evidence type="ECO:0000256" key="4">
    <source>
        <dbReference type="ARBA" id="ARBA00022723"/>
    </source>
</evidence>
<dbReference type="Pfam" id="PF03838">
    <property type="entry name" value="RecU"/>
    <property type="match status" value="1"/>
</dbReference>
<comment type="cofactor">
    <cofactor evidence="13">
        <name>Mg(2+)</name>
        <dbReference type="ChEBI" id="CHEBI:18420"/>
    </cofactor>
    <text evidence="13">Binds 1 Mg(2+) ion per subunit.</text>
</comment>
<dbReference type="AlphaFoldDB" id="A0A9Q3QEI2"/>
<keyword evidence="2 13" id="KW-0963">Cytoplasm</keyword>
<comment type="subcellular location">
    <subcellularLocation>
        <location evidence="1 13">Cytoplasm</location>
    </subcellularLocation>
</comment>
<comment type="function">
    <text evidence="13">Endonuclease that resolves Holliday junction intermediates in genetic recombination. Cleaves mobile four-strand junctions by introducing symmetrical nicks in paired strands. Promotes annealing of linear ssDNA with homologous dsDNA. Required for DNA repair, homologous recombination and chromosome segregation.</text>
</comment>